<dbReference type="PANTHER" id="PTHR18934">
    <property type="entry name" value="ATP-DEPENDENT RNA HELICASE"/>
    <property type="match status" value="1"/>
</dbReference>
<dbReference type="EMBL" id="GDHC01001240">
    <property type="protein sequence ID" value="JAQ17389.1"/>
    <property type="molecule type" value="Transcribed_RNA"/>
</dbReference>
<evidence type="ECO:0000256" key="1">
    <source>
        <dbReference type="ARBA" id="ARBA00022741"/>
    </source>
</evidence>
<accession>A0A146MD90</accession>
<reference evidence="5" key="1">
    <citation type="journal article" date="2016" name="Gigascience">
        <title>De novo construction of an expanded transcriptome assembly for the western tarnished plant bug, Lygus hesperus.</title>
        <authorList>
            <person name="Tassone E.E."/>
            <person name="Geib S.M."/>
            <person name="Hall B."/>
            <person name="Fabrick J.A."/>
            <person name="Brent C.S."/>
            <person name="Hull J.J."/>
        </authorList>
    </citation>
    <scope>NUCLEOTIDE SEQUENCE</scope>
</reference>
<sequence>MDALKYFQHEMYKGIKIEANHMAHIGHTTQPGLSEIPMLNTRLGEKFAELQRFRLHLPTYTVREEIVNTVRHSSVTIIAGSTGCGKTTQVPQLLYDAHLFDPAMCILCTQPRRISALSVANRVAE</sequence>
<evidence type="ECO:0000256" key="2">
    <source>
        <dbReference type="ARBA" id="ARBA00022801"/>
    </source>
</evidence>
<proteinExistence type="predicted"/>
<dbReference type="PANTHER" id="PTHR18934:SF237">
    <property type="entry name" value="ATP-DEPENDENT DNA_RNA HELICASE DHX36"/>
    <property type="match status" value="1"/>
</dbReference>
<dbReference type="AlphaFoldDB" id="A0A146MD90"/>
<gene>
    <name evidence="5" type="primary">Dhx36</name>
    <name evidence="5" type="ORF">g.23088</name>
</gene>
<evidence type="ECO:0000256" key="4">
    <source>
        <dbReference type="ARBA" id="ARBA00022840"/>
    </source>
</evidence>
<keyword evidence="4" id="KW-0067">ATP-binding</keyword>
<dbReference type="GO" id="GO:0005634">
    <property type="term" value="C:nucleus"/>
    <property type="evidence" value="ECO:0007669"/>
    <property type="project" value="TreeGrafter"/>
</dbReference>
<keyword evidence="3 5" id="KW-0347">Helicase</keyword>
<dbReference type="GO" id="GO:0005524">
    <property type="term" value="F:ATP binding"/>
    <property type="evidence" value="ECO:0007669"/>
    <property type="project" value="UniProtKB-KW"/>
</dbReference>
<protein>
    <submittedName>
        <fullName evidence="5">Putative ATP-dependent RNA helicase DHX36</fullName>
    </submittedName>
</protein>
<dbReference type="Gene3D" id="3.40.50.300">
    <property type="entry name" value="P-loop containing nucleotide triphosphate hydrolases"/>
    <property type="match status" value="1"/>
</dbReference>
<organism evidence="5">
    <name type="scientific">Lygus hesperus</name>
    <name type="common">Western plant bug</name>
    <dbReference type="NCBI Taxonomy" id="30085"/>
    <lineage>
        <taxon>Eukaryota</taxon>
        <taxon>Metazoa</taxon>
        <taxon>Ecdysozoa</taxon>
        <taxon>Arthropoda</taxon>
        <taxon>Hexapoda</taxon>
        <taxon>Insecta</taxon>
        <taxon>Pterygota</taxon>
        <taxon>Neoptera</taxon>
        <taxon>Paraneoptera</taxon>
        <taxon>Hemiptera</taxon>
        <taxon>Heteroptera</taxon>
        <taxon>Panheteroptera</taxon>
        <taxon>Cimicomorpha</taxon>
        <taxon>Miridae</taxon>
        <taxon>Mirini</taxon>
        <taxon>Lygus</taxon>
    </lineage>
</organism>
<keyword evidence="2" id="KW-0378">Hydrolase</keyword>
<evidence type="ECO:0000256" key="3">
    <source>
        <dbReference type="ARBA" id="ARBA00022806"/>
    </source>
</evidence>
<evidence type="ECO:0000313" key="5">
    <source>
        <dbReference type="EMBL" id="JAQ17389.1"/>
    </source>
</evidence>
<dbReference type="GO" id="GO:0016787">
    <property type="term" value="F:hydrolase activity"/>
    <property type="evidence" value="ECO:0007669"/>
    <property type="project" value="UniProtKB-KW"/>
</dbReference>
<dbReference type="SUPFAM" id="SSF52540">
    <property type="entry name" value="P-loop containing nucleoside triphosphate hydrolases"/>
    <property type="match status" value="1"/>
</dbReference>
<dbReference type="GO" id="GO:0004386">
    <property type="term" value="F:helicase activity"/>
    <property type="evidence" value="ECO:0007669"/>
    <property type="project" value="UniProtKB-KW"/>
</dbReference>
<dbReference type="InterPro" id="IPR027417">
    <property type="entry name" value="P-loop_NTPase"/>
</dbReference>
<keyword evidence="1" id="KW-0547">Nucleotide-binding</keyword>
<name>A0A146MD90_LYGHE</name>
<dbReference type="GO" id="GO:0003723">
    <property type="term" value="F:RNA binding"/>
    <property type="evidence" value="ECO:0007669"/>
    <property type="project" value="TreeGrafter"/>
</dbReference>